<sequence length="277" mass="30781">METNRLTRPLRDLAAWTAFFRNAEIPVLAQSAGALEDLRAIEDDVDANLIGETFSSDPLMTLRILAHLSKHRPARVVTQPETVTASVVMMGITPFFKAFGQLASVEETLQDMPEALEGLREVLRRAHRAADFALGFAVHRLDHDAAVIHHAALLHDFAEMLLWLHAPELALRIRGAQQADPTLRSNMIQKDVLNVTLPELAHSLMLAWRLPELLMRITDDQHAEHPSARSVLLAIRLARHTAKGWDNAALPDDIRDIATLLNISESATTALVHELDS</sequence>
<gene>
    <name evidence="2" type="ORF">DZC73_17610</name>
</gene>
<keyword evidence="3" id="KW-1185">Reference proteome</keyword>
<dbReference type="OrthoDB" id="9126875at2"/>
<dbReference type="InterPro" id="IPR052340">
    <property type="entry name" value="RNase_Y/CdgJ"/>
</dbReference>
<organism evidence="2 3">
    <name type="scientific">Piscinibacter terrae</name>
    <dbReference type="NCBI Taxonomy" id="2496871"/>
    <lineage>
        <taxon>Bacteria</taxon>
        <taxon>Pseudomonadati</taxon>
        <taxon>Pseudomonadota</taxon>
        <taxon>Betaproteobacteria</taxon>
        <taxon>Burkholderiales</taxon>
        <taxon>Sphaerotilaceae</taxon>
        <taxon>Piscinibacter</taxon>
    </lineage>
</organism>
<dbReference type="PROSITE" id="PS51833">
    <property type="entry name" value="HDOD"/>
    <property type="match status" value="1"/>
</dbReference>
<dbReference type="SUPFAM" id="SSF109604">
    <property type="entry name" value="HD-domain/PDEase-like"/>
    <property type="match status" value="1"/>
</dbReference>
<feature type="domain" description="HDOD" evidence="1">
    <location>
        <begin position="25"/>
        <end position="224"/>
    </location>
</feature>
<proteinExistence type="predicted"/>
<evidence type="ECO:0000313" key="2">
    <source>
        <dbReference type="EMBL" id="RQP22948.1"/>
    </source>
</evidence>
<dbReference type="InterPro" id="IPR013976">
    <property type="entry name" value="HDOD"/>
</dbReference>
<dbReference type="AlphaFoldDB" id="A0A3N7HLE6"/>
<dbReference type="PANTHER" id="PTHR33525">
    <property type="match status" value="1"/>
</dbReference>
<protein>
    <submittedName>
        <fullName evidence="2">HDOD domain-containing protein</fullName>
    </submittedName>
</protein>
<evidence type="ECO:0000259" key="1">
    <source>
        <dbReference type="PROSITE" id="PS51833"/>
    </source>
</evidence>
<dbReference type="Gene3D" id="1.10.3210.10">
    <property type="entry name" value="Hypothetical protein af1432"/>
    <property type="match status" value="1"/>
</dbReference>
<evidence type="ECO:0000313" key="3">
    <source>
        <dbReference type="Proteomes" id="UP000267464"/>
    </source>
</evidence>
<reference evidence="2 3" key="2">
    <citation type="submission" date="2018-12" db="EMBL/GenBank/DDBJ databases">
        <title>Rhizobacter gummiphilus sp. nov., a rubber-degrading bacterium isolated from the soil of a botanical garden in Japan.</title>
        <authorList>
            <person name="Shunsuke S.S."/>
        </authorList>
    </citation>
    <scope>NUCLEOTIDE SEQUENCE [LARGE SCALE GENOMIC DNA]</scope>
    <source>
        <strain evidence="2 3">S-16</strain>
    </source>
</reference>
<reference evidence="2 3" key="1">
    <citation type="submission" date="2018-08" db="EMBL/GenBank/DDBJ databases">
        <authorList>
            <person name="Khan S.A."/>
            <person name="Jeon C.O."/>
            <person name="Chun B.H."/>
            <person name="Jeong S.E."/>
        </authorList>
    </citation>
    <scope>NUCLEOTIDE SEQUENCE [LARGE SCALE GENOMIC DNA]</scope>
    <source>
        <strain evidence="2 3">S-16</strain>
    </source>
</reference>
<dbReference type="Proteomes" id="UP000267464">
    <property type="component" value="Unassembled WGS sequence"/>
</dbReference>
<accession>A0A3N7HLE6</accession>
<dbReference type="PANTHER" id="PTHR33525:SF3">
    <property type="entry name" value="RIBONUCLEASE Y"/>
    <property type="match status" value="1"/>
</dbReference>
<name>A0A3N7HLE6_9BURK</name>
<dbReference type="RefSeq" id="WP_124541692.1">
    <property type="nucleotide sequence ID" value="NZ_QUSW01000005.1"/>
</dbReference>
<dbReference type="Pfam" id="PF08668">
    <property type="entry name" value="HDOD"/>
    <property type="match status" value="1"/>
</dbReference>
<dbReference type="EMBL" id="QUSW01000005">
    <property type="protein sequence ID" value="RQP22948.1"/>
    <property type="molecule type" value="Genomic_DNA"/>
</dbReference>
<comment type="caution">
    <text evidence="2">The sequence shown here is derived from an EMBL/GenBank/DDBJ whole genome shotgun (WGS) entry which is preliminary data.</text>
</comment>